<name>X0PY03_RHOWR</name>
<feature type="domain" description="MmgE/PrpD N-terminal" evidence="2">
    <location>
        <begin position="37"/>
        <end position="248"/>
    </location>
</feature>
<dbReference type="OrthoDB" id="4334995at2"/>
<dbReference type="AlphaFoldDB" id="X0PY03"/>
<evidence type="ECO:0000256" key="1">
    <source>
        <dbReference type="ARBA" id="ARBA00006174"/>
    </source>
</evidence>
<dbReference type="SUPFAM" id="SSF103378">
    <property type="entry name" value="2-methylcitrate dehydratase PrpD"/>
    <property type="match status" value="1"/>
</dbReference>
<dbReference type="InterPro" id="IPR042188">
    <property type="entry name" value="MmgE/PrpD_sf_2"/>
</dbReference>
<dbReference type="InterPro" id="IPR036148">
    <property type="entry name" value="MmgE/PrpD_sf"/>
</dbReference>
<comment type="similarity">
    <text evidence="1">Belongs to the PrpD family.</text>
</comment>
<accession>X0PY03</accession>
<reference evidence="4 5" key="1">
    <citation type="submission" date="2014-02" db="EMBL/GenBank/DDBJ databases">
        <title>Whole genome shotgun sequence of Rhodococcus wratislaviensis NBRC 100605.</title>
        <authorList>
            <person name="Hosoyama A."/>
            <person name="Tsuchikane K."/>
            <person name="Yoshida I."/>
            <person name="Ohji S."/>
            <person name="Ichikawa N."/>
            <person name="Yamazoe A."/>
            <person name="Fujita N."/>
        </authorList>
    </citation>
    <scope>NUCLEOTIDE SEQUENCE [LARGE SCALE GENOMIC DNA]</scope>
    <source>
        <strain evidence="4 5">NBRC 100605</strain>
    </source>
</reference>
<dbReference type="Pfam" id="PF19305">
    <property type="entry name" value="MmgE_PrpD_C"/>
    <property type="match status" value="1"/>
</dbReference>
<dbReference type="EMBL" id="BAWF01000052">
    <property type="protein sequence ID" value="GAF48308.1"/>
    <property type="molecule type" value="Genomic_DNA"/>
</dbReference>
<evidence type="ECO:0000259" key="2">
    <source>
        <dbReference type="Pfam" id="PF03972"/>
    </source>
</evidence>
<evidence type="ECO:0000259" key="3">
    <source>
        <dbReference type="Pfam" id="PF19305"/>
    </source>
</evidence>
<dbReference type="InterPro" id="IPR045336">
    <property type="entry name" value="MmgE_PrpD_N"/>
</dbReference>
<dbReference type="RefSeq" id="WP_052033519.1">
    <property type="nucleotide sequence ID" value="NZ_BAWF01000052.1"/>
</dbReference>
<dbReference type="InterPro" id="IPR005656">
    <property type="entry name" value="MmgE_PrpD"/>
</dbReference>
<dbReference type="Gene3D" id="1.10.4100.10">
    <property type="entry name" value="2-methylcitrate dehydratase PrpD"/>
    <property type="match status" value="1"/>
</dbReference>
<comment type="caution">
    <text evidence="4">The sequence shown here is derived from an EMBL/GenBank/DDBJ whole genome shotgun (WGS) entry which is preliminary data.</text>
</comment>
<dbReference type="InterPro" id="IPR042183">
    <property type="entry name" value="MmgE/PrpD_sf_1"/>
</dbReference>
<protein>
    <recommendedName>
        <fullName evidence="6">MmgE/PrpD family protein</fullName>
    </recommendedName>
</protein>
<feature type="domain" description="MmgE/PrpD C-terminal" evidence="3">
    <location>
        <begin position="277"/>
        <end position="427"/>
    </location>
</feature>
<keyword evidence="5" id="KW-1185">Reference proteome</keyword>
<dbReference type="PANTHER" id="PTHR16943">
    <property type="entry name" value="2-METHYLCITRATE DEHYDRATASE-RELATED"/>
    <property type="match status" value="1"/>
</dbReference>
<dbReference type="GO" id="GO:0016829">
    <property type="term" value="F:lyase activity"/>
    <property type="evidence" value="ECO:0007669"/>
    <property type="project" value="InterPro"/>
</dbReference>
<dbReference type="Pfam" id="PF03972">
    <property type="entry name" value="MmgE_PrpD_N"/>
    <property type="match status" value="1"/>
</dbReference>
<evidence type="ECO:0000313" key="4">
    <source>
        <dbReference type="EMBL" id="GAF48308.1"/>
    </source>
</evidence>
<sequence length="457" mass="46293">MADRGRIRRLAELAGGLVTVLHRIAARSLDAAATADAHALAAAGRHVLDTMGCVVSGASHPLAQRLLPLMPQTTNSWWDATALAGRWDLATVVEIESTLAHVDEFDPLHGAAAVAPGAVVVPAALSLGAAAGASGEQVARAVIAGYEAVIEAALDFGGPALYSTGWWPTALFGALGSAAASAVILGLDLDATTTALAHAATVLGGLLSADMLGDGHYLLCGRASAHGVWSAKAASAGLTASTSLLDGPARAALGPTPRITAPTSPGPHILSTSIKNWPCARPLHCALAALGELADEGLTLTPGSTVDIALPSAALHFVTNETNPRSPVEAAASAAVTVAGFLAGRAHDPGWYRESVHAGQSDVTVNIHADPRLDALFPAHWGAEVTVHARGDYGRRRVLVAPGDPDRPLSDQALLAKAAALLDTSAAAPSLRQLLHIAAEPNAAAVRAAFTTSVPVS</sequence>
<evidence type="ECO:0000313" key="5">
    <source>
        <dbReference type="Proteomes" id="UP000019491"/>
    </source>
</evidence>
<gene>
    <name evidence="4" type="ORF">RW1_052_00150</name>
</gene>
<dbReference type="PANTHER" id="PTHR16943:SF8">
    <property type="entry name" value="2-METHYLCITRATE DEHYDRATASE"/>
    <property type="match status" value="1"/>
</dbReference>
<dbReference type="Proteomes" id="UP000019491">
    <property type="component" value="Unassembled WGS sequence"/>
</dbReference>
<dbReference type="Gene3D" id="3.30.1330.120">
    <property type="entry name" value="2-methylcitrate dehydratase PrpD"/>
    <property type="match status" value="1"/>
</dbReference>
<dbReference type="InterPro" id="IPR045337">
    <property type="entry name" value="MmgE_PrpD_C"/>
</dbReference>
<organism evidence="4 5">
    <name type="scientific">Rhodococcus wratislaviensis NBRC 100605</name>
    <dbReference type="NCBI Taxonomy" id="1219028"/>
    <lineage>
        <taxon>Bacteria</taxon>
        <taxon>Bacillati</taxon>
        <taxon>Actinomycetota</taxon>
        <taxon>Actinomycetes</taxon>
        <taxon>Mycobacteriales</taxon>
        <taxon>Nocardiaceae</taxon>
        <taxon>Rhodococcus</taxon>
    </lineage>
</organism>
<proteinExistence type="inferred from homology"/>
<evidence type="ECO:0008006" key="6">
    <source>
        <dbReference type="Google" id="ProtNLM"/>
    </source>
</evidence>